<sequence length="84" mass="9028">MKMKQIIPLPAPNPESYIPTRARACINADLEGRHRLGLALVEYNDGSSGIEWITGTGNGLISLTYGCFVAPDEDDTPQPWGVGA</sequence>
<evidence type="ECO:0000313" key="1">
    <source>
        <dbReference type="EMBL" id="VYT17454.1"/>
    </source>
</evidence>
<name>A0A6N2UGC7_9FIRM</name>
<proteinExistence type="predicted"/>
<reference evidence="1" key="1">
    <citation type="submission" date="2019-11" db="EMBL/GenBank/DDBJ databases">
        <authorList>
            <person name="Feng L."/>
        </authorList>
    </citation>
    <scope>NUCLEOTIDE SEQUENCE</scope>
    <source>
        <strain evidence="1">AundefinedLFYP135</strain>
    </source>
</reference>
<protein>
    <submittedName>
        <fullName evidence="1">Uncharacterized protein</fullName>
    </submittedName>
</protein>
<accession>A0A6N2UGC7</accession>
<dbReference type="EMBL" id="CACRSL010000003">
    <property type="protein sequence ID" value="VYT17454.1"/>
    <property type="molecule type" value="Genomic_DNA"/>
</dbReference>
<dbReference type="AlphaFoldDB" id="A0A6N2UGC7"/>
<gene>
    <name evidence="1" type="ORF">AULFYP135_01953</name>
</gene>
<organism evidence="1">
    <name type="scientific">uncultured Anaerotruncus sp</name>
    <dbReference type="NCBI Taxonomy" id="905011"/>
    <lineage>
        <taxon>Bacteria</taxon>
        <taxon>Bacillati</taxon>
        <taxon>Bacillota</taxon>
        <taxon>Clostridia</taxon>
        <taxon>Eubacteriales</taxon>
        <taxon>Oscillospiraceae</taxon>
        <taxon>Anaerotruncus</taxon>
        <taxon>environmental samples</taxon>
    </lineage>
</organism>